<organism evidence="1 2">
    <name type="scientific">Apilactobacillus apisilvae</name>
    <dbReference type="NCBI Taxonomy" id="2923364"/>
    <lineage>
        <taxon>Bacteria</taxon>
        <taxon>Bacillati</taxon>
        <taxon>Bacillota</taxon>
        <taxon>Bacilli</taxon>
        <taxon>Lactobacillales</taxon>
        <taxon>Lactobacillaceae</taxon>
        <taxon>Apilactobacillus</taxon>
    </lineage>
</organism>
<protein>
    <submittedName>
        <fullName evidence="1">Uncharacterized protein</fullName>
    </submittedName>
</protein>
<keyword evidence="2" id="KW-1185">Reference proteome</keyword>
<evidence type="ECO:0000313" key="1">
    <source>
        <dbReference type="EMBL" id="UQS85845.1"/>
    </source>
</evidence>
<keyword evidence="1" id="KW-0614">Plasmid</keyword>
<name>A0ABY4PKB1_9LACO</name>
<sequence length="119" mass="13780">MSKETPANAHIEDITTLRVKIAIRFDYYMYFDEFNRVITIRPPKSNKLIDELLDPYTESILFNPRECGELYGLLKDIHLENEHTQGDLVRLYVIANAANNSGNSLKINNDNGECRYVIK</sequence>
<reference evidence="1 2" key="1">
    <citation type="journal article" date="2022" name="Int. J. Syst. Evol. Microbiol.">
        <title>Apilactobacillus apisilvae sp. nov., Nicolia spurrieriana gen. nov. sp. nov., Bombilactobacillus folatiphilus sp. nov. and Bombilactobacillus thymidiniphilus sp. nov., four new lactic acid bacterial isolates from stingless bees Tetragonula carbonaria and Austroplebeia australis.</title>
        <authorList>
            <person name="Oliphant S.A."/>
            <person name="Watson-Haigh N.S."/>
            <person name="Sumby K.M."/>
            <person name="Gardner J."/>
            <person name="Groom S."/>
            <person name="Jiranek V."/>
        </authorList>
    </citation>
    <scope>NUCLEOTIDE SEQUENCE [LARGE SCALE GENOMIC DNA]</scope>
    <source>
        <strain evidence="1 2">SG5_A10</strain>
    </source>
</reference>
<evidence type="ECO:0000313" key="2">
    <source>
        <dbReference type="Proteomes" id="UP000831859"/>
    </source>
</evidence>
<dbReference type="EMBL" id="CP093364">
    <property type="protein sequence ID" value="UQS85845.1"/>
    <property type="molecule type" value="Genomic_DNA"/>
</dbReference>
<proteinExistence type="predicted"/>
<accession>A0ABY4PKB1</accession>
<gene>
    <name evidence="1" type="ORF">MOO46_07850</name>
</gene>
<dbReference type="RefSeq" id="WP_249511808.1">
    <property type="nucleotide sequence ID" value="NZ_CP093364.1"/>
</dbReference>
<geneLocation type="plasmid" evidence="1 2">
    <name>p2unnamed</name>
</geneLocation>
<dbReference type="Proteomes" id="UP000831859">
    <property type="component" value="Plasmid p2unnamed"/>
</dbReference>